<dbReference type="SUPFAM" id="SSF52833">
    <property type="entry name" value="Thioredoxin-like"/>
    <property type="match status" value="1"/>
</dbReference>
<accession>A0A060A1T1</accession>
<dbReference type="AlphaFoldDB" id="A0A060A1T1"/>
<evidence type="ECO:0000256" key="1">
    <source>
        <dbReference type="SAM" id="Phobius"/>
    </source>
</evidence>
<dbReference type="InterPro" id="IPR050553">
    <property type="entry name" value="Thioredoxin_ResA/DsbE_sf"/>
</dbReference>
<keyword evidence="1" id="KW-1133">Transmembrane helix</keyword>
<evidence type="ECO:0000313" key="3">
    <source>
        <dbReference type="EMBL" id="AIA56092.1"/>
    </source>
</evidence>
<dbReference type="PANTHER" id="PTHR42852:SF18">
    <property type="entry name" value="CHROMOSOME UNDETERMINED SCAFFOLD_47, WHOLE GENOME SHOTGUN SEQUENCE"/>
    <property type="match status" value="1"/>
</dbReference>
<keyword evidence="1" id="KW-0812">Transmembrane</keyword>
<dbReference type="CDD" id="cd02966">
    <property type="entry name" value="TlpA_like_family"/>
    <property type="match status" value="1"/>
</dbReference>
<dbReference type="KEGG" id="acz:Acaty_c2238"/>
<dbReference type="Pfam" id="PF08534">
    <property type="entry name" value="Redoxin"/>
    <property type="match status" value="1"/>
</dbReference>
<evidence type="ECO:0000313" key="4">
    <source>
        <dbReference type="Proteomes" id="UP000005522"/>
    </source>
</evidence>
<dbReference type="EMBL" id="CP005986">
    <property type="protein sequence ID" value="AIA56092.1"/>
    <property type="molecule type" value="Genomic_DNA"/>
</dbReference>
<dbReference type="PROSITE" id="PS51352">
    <property type="entry name" value="THIOREDOXIN_2"/>
    <property type="match status" value="1"/>
</dbReference>
<dbReference type="RefSeq" id="WP_004872504.1">
    <property type="nucleotide sequence ID" value="NZ_CP005986.1"/>
</dbReference>
<dbReference type="Gene3D" id="3.40.30.10">
    <property type="entry name" value="Glutaredoxin"/>
    <property type="match status" value="1"/>
</dbReference>
<proteinExistence type="predicted"/>
<dbReference type="Proteomes" id="UP000005522">
    <property type="component" value="Chromosome"/>
</dbReference>
<protein>
    <submittedName>
        <fullName evidence="3">Thioredoxin</fullName>
    </submittedName>
</protein>
<organism evidence="3 4">
    <name type="scientific">Acidithiobacillus caldus (strain ATCC 51756 / DSM 8584 / KU)</name>
    <dbReference type="NCBI Taxonomy" id="637389"/>
    <lineage>
        <taxon>Bacteria</taxon>
        <taxon>Pseudomonadati</taxon>
        <taxon>Pseudomonadota</taxon>
        <taxon>Acidithiobacillia</taxon>
        <taxon>Acidithiobacillales</taxon>
        <taxon>Acidithiobacillaceae</taxon>
        <taxon>Acidithiobacillus</taxon>
    </lineage>
</organism>
<feature type="transmembrane region" description="Helical" evidence="1">
    <location>
        <begin position="12"/>
        <end position="32"/>
    </location>
</feature>
<sequence>MNQTATVTNRLGLVLSGLALLALLGFAAWLWWPQDSGGRLRMTMPSLALSDLGERRVDLDHYRGHVLLVNFWASDCPGCIAELPELIRLQQVYGKEGLQVVGIGLPSDSVAGERTVAAYYNVPYPLLFDAQGQAARAFGEVNLTPTTFLVNREGKIVYRQVGEASFASWERRIQPLLAAPPPSANRGPAPVLH</sequence>
<dbReference type="InterPro" id="IPR013740">
    <property type="entry name" value="Redoxin"/>
</dbReference>
<dbReference type="HOGENOM" id="CLU_042529_11_2_6"/>
<dbReference type="PANTHER" id="PTHR42852">
    <property type="entry name" value="THIOL:DISULFIDE INTERCHANGE PROTEIN DSBE"/>
    <property type="match status" value="1"/>
</dbReference>
<dbReference type="GO" id="GO:0016491">
    <property type="term" value="F:oxidoreductase activity"/>
    <property type="evidence" value="ECO:0007669"/>
    <property type="project" value="InterPro"/>
</dbReference>
<gene>
    <name evidence="3" type="ORF">Acaty_c2238</name>
</gene>
<feature type="domain" description="Thioredoxin" evidence="2">
    <location>
        <begin position="38"/>
        <end position="178"/>
    </location>
</feature>
<dbReference type="InterPro" id="IPR036249">
    <property type="entry name" value="Thioredoxin-like_sf"/>
</dbReference>
<keyword evidence="1" id="KW-0472">Membrane</keyword>
<evidence type="ECO:0000259" key="2">
    <source>
        <dbReference type="PROSITE" id="PS51352"/>
    </source>
</evidence>
<name>A0A060A1T1_ACICK</name>
<dbReference type="eggNOG" id="COG0526">
    <property type="taxonomic scope" value="Bacteria"/>
</dbReference>
<dbReference type="InterPro" id="IPR013766">
    <property type="entry name" value="Thioredoxin_domain"/>
</dbReference>
<reference evidence="3 4" key="1">
    <citation type="journal article" date="2009" name="J. Bacteriol.">
        <title>Draft genome sequence of the extremely acidophilic bacterium Acidithiobacillus caldus ATCC 51756 reveals metabolic versatility in the genus Acidithiobacillus.</title>
        <authorList>
            <person name="Valdes J."/>
            <person name="Quatrini R."/>
            <person name="Hallberg K."/>
            <person name="Dopson M."/>
            <person name="Valenzuela P.D."/>
            <person name="Holmes D.S."/>
        </authorList>
    </citation>
    <scope>NUCLEOTIDE SEQUENCE [LARGE SCALE GENOMIC DNA]</scope>
    <source>
        <strain evidence="4">ATCC 51756 / DSM 8584 / KU</strain>
    </source>
</reference>